<dbReference type="RefSeq" id="WP_035315230.1">
    <property type="nucleotide sequence ID" value="NZ_AODH01000044.1"/>
</dbReference>
<keyword evidence="1" id="KW-0732">Signal</keyword>
<evidence type="ECO:0000256" key="1">
    <source>
        <dbReference type="SAM" id="SignalP"/>
    </source>
</evidence>
<dbReference type="PROSITE" id="PS51257">
    <property type="entry name" value="PROKAR_LIPOPROTEIN"/>
    <property type="match status" value="1"/>
</dbReference>
<dbReference type="EMBL" id="AODH01000044">
    <property type="protein sequence ID" value="EUJ36972.1"/>
    <property type="molecule type" value="Genomic_DNA"/>
</dbReference>
<gene>
    <name evidence="3" type="ORF">BCAMP_10260</name>
</gene>
<feature type="signal peptide" evidence="1">
    <location>
        <begin position="1"/>
        <end position="25"/>
    </location>
</feature>
<evidence type="ECO:0000313" key="4">
    <source>
        <dbReference type="Proteomes" id="UP000019243"/>
    </source>
</evidence>
<dbReference type="Pfam" id="PF14478">
    <property type="entry name" value="DUF4430"/>
    <property type="match status" value="1"/>
</dbReference>
<dbReference type="STRING" id="1265861.BCAMP_10260"/>
<name>W7CJ25_9LIST</name>
<accession>W7CJ25</accession>
<dbReference type="InterPro" id="IPR027954">
    <property type="entry name" value="Transcobalamin-like_C"/>
</dbReference>
<keyword evidence="4" id="KW-1185">Reference proteome</keyword>
<dbReference type="AlphaFoldDB" id="W7CJ25"/>
<dbReference type="OrthoDB" id="2870483at2"/>
<evidence type="ECO:0000259" key="2">
    <source>
        <dbReference type="Pfam" id="PF14478"/>
    </source>
</evidence>
<sequence length="132" mass="14910">MKKSFKTPFLILVSLCLLFVLSACSSNKETDKKATNTTETATITLQQEGKQIAKKDVSFATETSLLDIMKDNFTVVEKDGFVTSLNDVVQNTDKQMYWLFTINDKEVTTGANKTTLKKGDKVLWKLEEMEIK</sequence>
<dbReference type="Proteomes" id="UP000019243">
    <property type="component" value="Unassembled WGS sequence"/>
</dbReference>
<dbReference type="Gene3D" id="2.170.130.30">
    <property type="match status" value="1"/>
</dbReference>
<comment type="caution">
    <text evidence="3">The sequence shown here is derived from an EMBL/GenBank/DDBJ whole genome shotgun (WGS) entry which is preliminary data.</text>
</comment>
<organism evidence="3 4">
    <name type="scientific">Brochothrix campestris FSL F6-1037</name>
    <dbReference type="NCBI Taxonomy" id="1265861"/>
    <lineage>
        <taxon>Bacteria</taxon>
        <taxon>Bacillati</taxon>
        <taxon>Bacillota</taxon>
        <taxon>Bacilli</taxon>
        <taxon>Bacillales</taxon>
        <taxon>Listeriaceae</taxon>
        <taxon>Brochothrix</taxon>
    </lineage>
</organism>
<proteinExistence type="predicted"/>
<protein>
    <recommendedName>
        <fullName evidence="2">Transcobalamin-like C-terminal domain-containing protein</fullName>
    </recommendedName>
</protein>
<evidence type="ECO:0000313" key="3">
    <source>
        <dbReference type="EMBL" id="EUJ36972.1"/>
    </source>
</evidence>
<reference evidence="3 4" key="1">
    <citation type="submission" date="2012-12" db="EMBL/GenBank/DDBJ databases">
        <title>Novel taxa of Listeriaceae from agricultural environments in the United States.</title>
        <authorList>
            <person name="den Bakker H.C."/>
            <person name="Allred A."/>
            <person name="Warchocki S."/>
            <person name="Wright E.M."/>
            <person name="Burrell A."/>
            <person name="Nightingale K.K."/>
            <person name="Kephart D."/>
            <person name="Wiedmann M."/>
        </authorList>
    </citation>
    <scope>NUCLEOTIDE SEQUENCE [LARGE SCALE GENOMIC DNA]</scope>
    <source>
        <strain evidence="3 4">FSL F6-1037</strain>
    </source>
</reference>
<feature type="domain" description="Transcobalamin-like C-terminal" evidence="2">
    <location>
        <begin position="63"/>
        <end position="127"/>
    </location>
</feature>
<feature type="chain" id="PRO_5004892452" description="Transcobalamin-like C-terminal domain-containing protein" evidence="1">
    <location>
        <begin position="26"/>
        <end position="132"/>
    </location>
</feature>